<gene>
    <name evidence="2" type="ORF">J2X01_001202</name>
</gene>
<dbReference type="InterPro" id="IPR014710">
    <property type="entry name" value="RmlC-like_jellyroll"/>
</dbReference>
<name>A0ABU1U9T0_9MICC</name>
<protein>
    <submittedName>
        <fullName evidence="2">Cupin superfamily protein</fullName>
    </submittedName>
</protein>
<dbReference type="CDD" id="cd02227">
    <property type="entry name" value="cupin_TM1112-like"/>
    <property type="match status" value="1"/>
</dbReference>
<dbReference type="Gene3D" id="2.60.120.10">
    <property type="entry name" value="Jelly Rolls"/>
    <property type="match status" value="1"/>
</dbReference>
<accession>A0ABU1U9T0</accession>
<evidence type="ECO:0000313" key="2">
    <source>
        <dbReference type="EMBL" id="MDR7081917.1"/>
    </source>
</evidence>
<evidence type="ECO:0000313" key="3">
    <source>
        <dbReference type="Proteomes" id="UP001252243"/>
    </source>
</evidence>
<dbReference type="EMBL" id="JAVDVQ010000004">
    <property type="protein sequence ID" value="MDR7081917.1"/>
    <property type="molecule type" value="Genomic_DNA"/>
</dbReference>
<dbReference type="InterPro" id="IPR011051">
    <property type="entry name" value="RmlC_Cupin_sf"/>
</dbReference>
<keyword evidence="3" id="KW-1185">Reference proteome</keyword>
<reference evidence="2 3" key="1">
    <citation type="submission" date="2023-07" db="EMBL/GenBank/DDBJ databases">
        <title>Sorghum-associated microbial communities from plants grown in Nebraska, USA.</title>
        <authorList>
            <person name="Schachtman D."/>
        </authorList>
    </citation>
    <scope>NUCLEOTIDE SEQUENCE [LARGE SCALE GENOMIC DNA]</scope>
    <source>
        <strain evidence="2 3">BE167</strain>
    </source>
</reference>
<proteinExistence type="predicted"/>
<dbReference type="PANTHER" id="PTHR40943:SF1">
    <property type="entry name" value="CYTOPLASMIC PROTEIN"/>
    <property type="match status" value="1"/>
</dbReference>
<sequence length="120" mass="13210">MTHQTASISATLIRDAQNVTELEAWGPCPEATGQQMDTRGIYLWKDGNGAESGIWECTAGPSRWVLETNEFVHVLSGSMTITPDGGEPEFVGPGTTVFIPRGWSGNWEIHEALRKLYVIF</sequence>
<feature type="domain" description="(S)-ureidoglycine aminohydrolase cupin" evidence="1">
    <location>
        <begin position="50"/>
        <end position="117"/>
    </location>
</feature>
<dbReference type="PANTHER" id="PTHR40943">
    <property type="entry name" value="CYTOPLASMIC PROTEIN-RELATED"/>
    <property type="match status" value="1"/>
</dbReference>
<dbReference type="Pfam" id="PF05899">
    <property type="entry name" value="Cupin_3"/>
    <property type="match status" value="1"/>
</dbReference>
<dbReference type="Proteomes" id="UP001252243">
    <property type="component" value="Unassembled WGS sequence"/>
</dbReference>
<dbReference type="InterPro" id="IPR008579">
    <property type="entry name" value="UGlyAH_Cupin_dom"/>
</dbReference>
<dbReference type="RefSeq" id="WP_310051740.1">
    <property type="nucleotide sequence ID" value="NZ_JAVDVQ010000004.1"/>
</dbReference>
<organism evidence="2 3">
    <name type="scientific">Arthrobacter ginsengisoli</name>
    <dbReference type="NCBI Taxonomy" id="1356565"/>
    <lineage>
        <taxon>Bacteria</taxon>
        <taxon>Bacillati</taxon>
        <taxon>Actinomycetota</taxon>
        <taxon>Actinomycetes</taxon>
        <taxon>Micrococcales</taxon>
        <taxon>Micrococcaceae</taxon>
        <taxon>Arthrobacter</taxon>
    </lineage>
</organism>
<evidence type="ECO:0000259" key="1">
    <source>
        <dbReference type="Pfam" id="PF05899"/>
    </source>
</evidence>
<dbReference type="SUPFAM" id="SSF51182">
    <property type="entry name" value="RmlC-like cupins"/>
    <property type="match status" value="1"/>
</dbReference>
<comment type="caution">
    <text evidence="2">The sequence shown here is derived from an EMBL/GenBank/DDBJ whole genome shotgun (WGS) entry which is preliminary data.</text>
</comment>